<dbReference type="PANTHER" id="PTHR37031:SF2">
    <property type="entry name" value="PHOD-LIKE PHOSPHATASE METALLOPHOSPHATASE DOMAIN-CONTAINING PROTEIN"/>
    <property type="match status" value="1"/>
</dbReference>
<comment type="caution">
    <text evidence="1">The sequence shown here is derived from an EMBL/GenBank/DDBJ whole genome shotgun (WGS) entry which is preliminary data.</text>
</comment>
<dbReference type="PANTHER" id="PTHR37031">
    <property type="entry name" value="METALLOPHOSPHATASE BINDING DOMAIN PROTEIN"/>
    <property type="match status" value="1"/>
</dbReference>
<proteinExistence type="predicted"/>
<dbReference type="Gene3D" id="3.60.21.70">
    <property type="entry name" value="PhoD-like phosphatase"/>
    <property type="match status" value="1"/>
</dbReference>
<keyword evidence="2" id="KW-1185">Reference proteome</keyword>
<dbReference type="InterPro" id="IPR029052">
    <property type="entry name" value="Metallo-depent_PP-like"/>
</dbReference>
<accession>A0A7Y0LBW6</accession>
<name>A0A7Y0LBW6_9GAMM</name>
<dbReference type="EMBL" id="JABBXH010000003">
    <property type="protein sequence ID" value="NMP31689.1"/>
    <property type="molecule type" value="Genomic_DNA"/>
</dbReference>
<dbReference type="InterPro" id="IPR038607">
    <property type="entry name" value="PhoD-like_sf"/>
</dbReference>
<dbReference type="Proteomes" id="UP000568664">
    <property type="component" value="Unassembled WGS sequence"/>
</dbReference>
<evidence type="ECO:0000313" key="2">
    <source>
        <dbReference type="Proteomes" id="UP000568664"/>
    </source>
</evidence>
<gene>
    <name evidence="1" type="ORF">HII17_08955</name>
</gene>
<protein>
    <submittedName>
        <fullName evidence="1">Alkaline phosphatase family protein</fullName>
    </submittedName>
</protein>
<sequence>MLINAACSLPSLLAGPILRDCHANQFTLWFVTKQAYQVNLCLFQHESEHKQVLLEQILTAEHLHQVQVGRHAFINLITLPMEQPLPIDTLIYYDLDFLSAENDVEFSLSKDMPTLCYKQESAPSFAIKPNISQLYHGSCRKPHFAGGDGLVQVDEQIAGEQFSASQRASLLMMSGDQVYVDDVAGPTLSAIHQVIKLLGLFDEQWKNEVPGGLTTSQQLYQHPQNYYHREQLLPHDSVNPTIWSKVFGASKRPIFTSVNAKNHLVTLSEVIAMYLLTWSPILWQQVALEPEKQLLLPEDWLTRYQQELSAINQFVEGLAQVQRVMAHIPVYMIFDDHDITDDWNLTRGWEEAAYTHPFSKRIIGNALAGYYLCQGWGNQAEKFSDIVAKHEQIFTECGIAAHDDFVDELLAFDQWHYQLNTTPKMLVLDTRTQRWRSESNPGKPSGLMDWESLTELQTQLINEPCVIMVSAAPIYGVKLIEAVQRVFTFFGNPLAVDAENWMAHKGTANVILNIFRNRKTPPQFIILSGDVHYSFVYDVSHRFIRSSSRIVQITCSGIKNEFPEKLIHILERLNYYLYGTYSPLNWFTKRRRMKIKVRKPSSDFNKTVYNGSGIGVMNLSDDFEHVEAKILNTKGQVVIFEQSEETT</sequence>
<dbReference type="AlphaFoldDB" id="A0A7Y0LBW6"/>
<organism evidence="1 2">
    <name type="scientific">Thalassotalea algicola</name>
    <dbReference type="NCBI Taxonomy" id="2716224"/>
    <lineage>
        <taxon>Bacteria</taxon>
        <taxon>Pseudomonadati</taxon>
        <taxon>Pseudomonadota</taxon>
        <taxon>Gammaproteobacteria</taxon>
        <taxon>Alteromonadales</taxon>
        <taxon>Colwelliaceae</taxon>
        <taxon>Thalassotalea</taxon>
    </lineage>
</organism>
<reference evidence="1 2" key="1">
    <citation type="submission" date="2020-04" db="EMBL/GenBank/DDBJ databases">
        <title>Thalassotalea sp. M1531, isolated from the surface of marine red alga.</title>
        <authorList>
            <person name="Pang L."/>
            <person name="Lu D.-C."/>
        </authorList>
    </citation>
    <scope>NUCLEOTIDE SEQUENCE [LARGE SCALE GENOMIC DNA]</scope>
    <source>
        <strain evidence="1 2">M1531</strain>
    </source>
</reference>
<dbReference type="SUPFAM" id="SSF56300">
    <property type="entry name" value="Metallo-dependent phosphatases"/>
    <property type="match status" value="1"/>
</dbReference>
<evidence type="ECO:0000313" key="1">
    <source>
        <dbReference type="EMBL" id="NMP31689.1"/>
    </source>
</evidence>